<protein>
    <submittedName>
        <fullName evidence="1">Uncharacterized protein</fullName>
    </submittedName>
</protein>
<organism evidence="1 2">
    <name type="scientific">Haloarcula rubra</name>
    <dbReference type="NCBI Taxonomy" id="2487747"/>
    <lineage>
        <taxon>Archaea</taxon>
        <taxon>Methanobacteriati</taxon>
        <taxon>Methanobacteriota</taxon>
        <taxon>Stenosarchaea group</taxon>
        <taxon>Halobacteria</taxon>
        <taxon>Halobacteriales</taxon>
        <taxon>Haloarculaceae</taxon>
        <taxon>Haloarcula</taxon>
    </lineage>
</organism>
<accession>A0AAW4PZS4</accession>
<comment type="caution">
    <text evidence="1">The sequence shown here is derived from an EMBL/GenBank/DDBJ whole genome shotgun (WGS) entry which is preliminary data.</text>
</comment>
<dbReference type="Proteomes" id="UP001430377">
    <property type="component" value="Unassembled WGS sequence"/>
</dbReference>
<evidence type="ECO:0000313" key="2">
    <source>
        <dbReference type="Proteomes" id="UP001430377"/>
    </source>
</evidence>
<dbReference type="AlphaFoldDB" id="A0AAW4PZS4"/>
<dbReference type="RefSeq" id="WP_220620613.1">
    <property type="nucleotide sequence ID" value="NZ_RKLR01000019.1"/>
</dbReference>
<reference evidence="1 2" key="1">
    <citation type="submission" date="2021-06" db="EMBL/GenBank/DDBJ databases">
        <title>Halomicroarcula sp. a new haloarchaeum isolated from saline soil.</title>
        <authorList>
            <person name="Duran-Viseras A."/>
            <person name="Sanchez-Porro C."/>
            <person name="Ventosa A."/>
        </authorList>
    </citation>
    <scope>NUCLEOTIDE SEQUENCE [LARGE SCALE GENOMIC DNA]</scope>
    <source>
        <strain evidence="1 2">F13</strain>
    </source>
</reference>
<gene>
    <name evidence="1" type="ORF">EGH21_22300</name>
</gene>
<name>A0AAW4PZS4_9EURY</name>
<sequence length="50" mass="5330">MAAGVTGRDTVPDCPNCDRRLAIVNADTFACYNCLTRFARDGPGRVGGVR</sequence>
<keyword evidence="2" id="KW-1185">Reference proteome</keyword>
<evidence type="ECO:0000313" key="1">
    <source>
        <dbReference type="EMBL" id="MBX0325752.1"/>
    </source>
</evidence>
<proteinExistence type="predicted"/>
<dbReference type="EMBL" id="RKLR01000019">
    <property type="protein sequence ID" value="MBX0325752.1"/>
    <property type="molecule type" value="Genomic_DNA"/>
</dbReference>